<evidence type="ECO:0000256" key="1">
    <source>
        <dbReference type="ARBA" id="ARBA00007097"/>
    </source>
</evidence>
<dbReference type="Proteomes" id="UP000001882">
    <property type="component" value="Chromosome"/>
</dbReference>
<dbReference type="AlphaFoldDB" id="D1Z041"/>
<evidence type="ECO:0000313" key="9">
    <source>
        <dbReference type="Proteomes" id="UP000001882"/>
    </source>
</evidence>
<dbReference type="KEGG" id="mpd:MCP_1991"/>
<dbReference type="InterPro" id="IPR009051">
    <property type="entry name" value="Helical_ferredxn"/>
</dbReference>
<sequence length="188" mass="21087">MRITLKEPRQAIKDVRLDSTSGYEKCMQCGRCTASCPAAFTYDDYRPRDIMRDLQLGNRDSLTSILWRCGQCYSCAARCPRNNSVGAGILALREAALASGKAPASVKNMAAVIRKNLYDRGETFLPKDLTFLGEFGPRTVSRCKDNPDKRERLGFDRDDARARPIPEHAMGEIRALLDMTWPGGKRHD</sequence>
<gene>
    <name evidence="8" type="primary">hdrC-2</name>
    <name evidence="8" type="ordered locus">MCP_1991</name>
</gene>
<organism evidence="8 9">
    <name type="scientific">Methanocella paludicola (strain DSM 17711 / JCM 13418 / NBRC 101707 / SANAE)</name>
    <dbReference type="NCBI Taxonomy" id="304371"/>
    <lineage>
        <taxon>Archaea</taxon>
        <taxon>Methanobacteriati</taxon>
        <taxon>Methanobacteriota</taxon>
        <taxon>Stenosarchaea group</taxon>
        <taxon>Methanomicrobia</taxon>
        <taxon>Methanocellales</taxon>
        <taxon>Methanocellaceae</taxon>
        <taxon>Methanocella</taxon>
    </lineage>
</organism>
<dbReference type="InterPro" id="IPR051460">
    <property type="entry name" value="HdrC_iron-sulfur_subunit"/>
</dbReference>
<feature type="domain" description="4Fe-4S ferredoxin-type" evidence="7">
    <location>
        <begin position="13"/>
        <end position="45"/>
    </location>
</feature>
<keyword evidence="2" id="KW-0004">4Fe-4S</keyword>
<dbReference type="PANTHER" id="PTHR43255">
    <property type="entry name" value="IRON-SULFUR-BINDING OXIDOREDUCTASE FADF-RELATED-RELATED"/>
    <property type="match status" value="1"/>
</dbReference>
<keyword evidence="6" id="KW-0411">Iron-sulfur</keyword>
<evidence type="ECO:0000313" key="8">
    <source>
        <dbReference type="EMBL" id="BAI62063.1"/>
    </source>
</evidence>
<dbReference type="RefSeq" id="WP_012900737.1">
    <property type="nucleotide sequence ID" value="NC_013665.1"/>
</dbReference>
<comment type="similarity">
    <text evidence="1">Belongs to the HdrC family.</text>
</comment>
<keyword evidence="9" id="KW-1185">Reference proteome</keyword>
<dbReference type="GO" id="GO:0016491">
    <property type="term" value="F:oxidoreductase activity"/>
    <property type="evidence" value="ECO:0007669"/>
    <property type="project" value="UniProtKB-KW"/>
</dbReference>
<evidence type="ECO:0000256" key="5">
    <source>
        <dbReference type="ARBA" id="ARBA00023004"/>
    </source>
</evidence>
<dbReference type="EMBL" id="AP011532">
    <property type="protein sequence ID" value="BAI62063.1"/>
    <property type="molecule type" value="Genomic_DNA"/>
</dbReference>
<keyword evidence="3" id="KW-0479">Metal-binding</keyword>
<protein>
    <submittedName>
        <fullName evidence="8">CoB--CoM heterodisulfide reductase iron-sulfur subunit C</fullName>
    </submittedName>
</protein>
<evidence type="ECO:0000259" key="7">
    <source>
        <dbReference type="PROSITE" id="PS51379"/>
    </source>
</evidence>
<dbReference type="eggNOG" id="arCOG00965">
    <property type="taxonomic scope" value="Archaea"/>
</dbReference>
<evidence type="ECO:0000256" key="4">
    <source>
        <dbReference type="ARBA" id="ARBA00023002"/>
    </source>
</evidence>
<dbReference type="GO" id="GO:0005886">
    <property type="term" value="C:plasma membrane"/>
    <property type="evidence" value="ECO:0007669"/>
    <property type="project" value="TreeGrafter"/>
</dbReference>
<reference evidence="8 9" key="2">
    <citation type="journal article" date="2008" name="Int. J. Syst. Evol. Microbiol.">
        <title>Methanocella paludicola gen. nov., sp. nov., a methane-producing archaeon, the first isolate of the lineage 'Rice Cluster I', and proposal of the new archaeal order Methanocellales ord. nov.</title>
        <authorList>
            <person name="Sakai S."/>
            <person name="Imachi H."/>
            <person name="Hanada S."/>
            <person name="Ohashi A."/>
            <person name="Harada H."/>
            <person name="Kamagata Y."/>
        </authorList>
    </citation>
    <scope>NUCLEOTIDE SEQUENCE [LARGE SCALE GENOMIC DNA]</scope>
    <source>
        <strain evidence="9">DSM 17711 / JCM 13418 / NBRC 101707 / SANAE</strain>
    </source>
</reference>
<dbReference type="GO" id="GO:0046872">
    <property type="term" value="F:metal ion binding"/>
    <property type="evidence" value="ECO:0007669"/>
    <property type="project" value="UniProtKB-KW"/>
</dbReference>
<dbReference type="GeneID" id="8682882"/>
<dbReference type="STRING" id="304371.MCP_1991"/>
<dbReference type="SUPFAM" id="SSF46548">
    <property type="entry name" value="alpha-helical ferredoxin"/>
    <property type="match status" value="1"/>
</dbReference>
<dbReference type="GO" id="GO:0051539">
    <property type="term" value="F:4 iron, 4 sulfur cluster binding"/>
    <property type="evidence" value="ECO:0007669"/>
    <property type="project" value="UniProtKB-KW"/>
</dbReference>
<name>D1Z041_METPS</name>
<evidence type="ECO:0000256" key="6">
    <source>
        <dbReference type="ARBA" id="ARBA00023014"/>
    </source>
</evidence>
<dbReference type="OrthoDB" id="144910at2157"/>
<dbReference type="InterPro" id="IPR017900">
    <property type="entry name" value="4Fe4S_Fe_S_CS"/>
</dbReference>
<accession>D1Z041</accession>
<dbReference type="InterPro" id="IPR017896">
    <property type="entry name" value="4Fe4S_Fe-S-bd"/>
</dbReference>
<reference evidence="9" key="3">
    <citation type="journal article" date="2011" name="PLoS ONE">
        <title>Genome sequence of a mesophilic hydrogenotrophic methanogen Methanocella paludicola, the first cultivated representative of the order Methanocellales.</title>
        <authorList>
            <person name="Sakai S."/>
            <person name="Takaki Y."/>
            <person name="Shimamura S."/>
            <person name="Sekine M."/>
            <person name="Tajima T."/>
            <person name="Kosugi H."/>
            <person name="Ichikawa N."/>
            <person name="Tasumi E."/>
            <person name="Hiraki A.T."/>
            <person name="Shimizu A."/>
            <person name="Kato Y."/>
            <person name="Nishiko R."/>
            <person name="Mori K."/>
            <person name="Fujita N."/>
            <person name="Imachi H."/>
            <person name="Takai K."/>
        </authorList>
    </citation>
    <scope>NUCLEOTIDE SEQUENCE [LARGE SCALE GENOMIC DNA]</scope>
    <source>
        <strain evidence="9">DSM 17711 / JCM 13418 / NBRC 101707 / SANAE</strain>
    </source>
</reference>
<keyword evidence="5" id="KW-0408">Iron</keyword>
<dbReference type="InParanoid" id="D1Z041"/>
<dbReference type="Pfam" id="PF13183">
    <property type="entry name" value="Fer4_8"/>
    <property type="match status" value="1"/>
</dbReference>
<dbReference type="PROSITE" id="PS00198">
    <property type="entry name" value="4FE4S_FER_1"/>
    <property type="match status" value="2"/>
</dbReference>
<evidence type="ECO:0000256" key="2">
    <source>
        <dbReference type="ARBA" id="ARBA00022485"/>
    </source>
</evidence>
<evidence type="ECO:0000256" key="3">
    <source>
        <dbReference type="ARBA" id="ARBA00022723"/>
    </source>
</evidence>
<keyword evidence="4" id="KW-0560">Oxidoreductase</keyword>
<dbReference type="Gene3D" id="1.10.1060.10">
    <property type="entry name" value="Alpha-helical ferredoxin"/>
    <property type="match status" value="1"/>
</dbReference>
<dbReference type="PROSITE" id="PS51379">
    <property type="entry name" value="4FE4S_FER_2"/>
    <property type="match status" value="1"/>
</dbReference>
<proteinExistence type="inferred from homology"/>
<reference evidence="8 9" key="1">
    <citation type="journal article" date="2007" name="Appl. Environ. Microbiol.">
        <title>Isolation of key methanogens for global methane emission from rice paddy fields: a novel isolate affiliated with the clone cluster rice cluster I.</title>
        <authorList>
            <person name="Sakai S."/>
            <person name="Imachi H."/>
            <person name="Sekiguchi Y."/>
            <person name="Ohashi A."/>
            <person name="Harada H."/>
            <person name="Kamagata Y."/>
        </authorList>
    </citation>
    <scope>NUCLEOTIDE SEQUENCE [LARGE SCALE GENOMIC DNA]</scope>
    <source>
        <strain evidence="9">DSM 17711 / JCM 13418 / NBRC 101707 / SANAE</strain>
    </source>
</reference>
<dbReference type="PANTHER" id="PTHR43255:SF1">
    <property type="entry name" value="IRON-SULFUR-BINDING OXIDOREDUCTASE FADF-RELATED"/>
    <property type="match status" value="1"/>
</dbReference>